<keyword evidence="1" id="KW-0378">Hydrolase</keyword>
<feature type="compositionally biased region" description="Basic and acidic residues" evidence="2">
    <location>
        <begin position="27"/>
        <end position="39"/>
    </location>
</feature>
<dbReference type="AlphaFoldDB" id="A0AAD3CT74"/>
<gene>
    <name evidence="5" type="ORF">CTEN210_07845</name>
</gene>
<proteinExistence type="predicted"/>
<dbReference type="Proteomes" id="UP001054902">
    <property type="component" value="Unassembled WGS sequence"/>
</dbReference>
<organism evidence="5 6">
    <name type="scientific">Chaetoceros tenuissimus</name>
    <dbReference type="NCBI Taxonomy" id="426638"/>
    <lineage>
        <taxon>Eukaryota</taxon>
        <taxon>Sar</taxon>
        <taxon>Stramenopiles</taxon>
        <taxon>Ochrophyta</taxon>
        <taxon>Bacillariophyta</taxon>
        <taxon>Coscinodiscophyceae</taxon>
        <taxon>Chaetocerotophycidae</taxon>
        <taxon>Chaetocerotales</taxon>
        <taxon>Chaetocerotaceae</taxon>
        <taxon>Chaetoceros</taxon>
    </lineage>
</organism>
<feature type="region of interest" description="Disordered" evidence="2">
    <location>
        <begin position="350"/>
        <end position="373"/>
    </location>
</feature>
<dbReference type="InterPro" id="IPR038718">
    <property type="entry name" value="SNF2-like_sf"/>
</dbReference>
<dbReference type="InterPro" id="IPR027417">
    <property type="entry name" value="P-loop_NTPase"/>
</dbReference>
<dbReference type="InterPro" id="IPR014001">
    <property type="entry name" value="Helicase_ATP-bd"/>
</dbReference>
<dbReference type="EMBL" id="BLLK01000045">
    <property type="protein sequence ID" value="GFH51369.1"/>
    <property type="molecule type" value="Genomic_DNA"/>
</dbReference>
<dbReference type="PROSITE" id="PS51192">
    <property type="entry name" value="HELICASE_ATP_BIND_1"/>
    <property type="match status" value="1"/>
</dbReference>
<reference evidence="5 6" key="1">
    <citation type="journal article" date="2021" name="Sci. Rep.">
        <title>The genome of the diatom Chaetoceros tenuissimus carries an ancient integrated fragment of an extant virus.</title>
        <authorList>
            <person name="Hongo Y."/>
            <person name="Kimura K."/>
            <person name="Takaki Y."/>
            <person name="Yoshida Y."/>
            <person name="Baba S."/>
            <person name="Kobayashi G."/>
            <person name="Nagasaki K."/>
            <person name="Hano T."/>
            <person name="Tomaru Y."/>
        </authorList>
    </citation>
    <scope>NUCLEOTIDE SEQUENCE [LARGE SCALE GENOMIC DNA]</scope>
    <source>
        <strain evidence="5 6">NIES-3715</strain>
    </source>
</reference>
<dbReference type="Pfam" id="PF00176">
    <property type="entry name" value="SNF2-rel_dom"/>
    <property type="match status" value="1"/>
</dbReference>
<evidence type="ECO:0000259" key="4">
    <source>
        <dbReference type="PROSITE" id="PS51194"/>
    </source>
</evidence>
<dbReference type="CDD" id="cd18793">
    <property type="entry name" value="SF2_C_SNF"/>
    <property type="match status" value="1"/>
</dbReference>
<keyword evidence="6" id="KW-1185">Reference proteome</keyword>
<dbReference type="PANTHER" id="PTHR10799">
    <property type="entry name" value="SNF2/RAD54 HELICASE FAMILY"/>
    <property type="match status" value="1"/>
</dbReference>
<accession>A0AAD3CT74</accession>
<dbReference type="GO" id="GO:0005524">
    <property type="term" value="F:ATP binding"/>
    <property type="evidence" value="ECO:0007669"/>
    <property type="project" value="InterPro"/>
</dbReference>
<evidence type="ECO:0000259" key="3">
    <source>
        <dbReference type="PROSITE" id="PS51192"/>
    </source>
</evidence>
<evidence type="ECO:0000313" key="5">
    <source>
        <dbReference type="EMBL" id="GFH51369.1"/>
    </source>
</evidence>
<sequence>MSDKFGLAQFAAGKSGGGGWMSTKKRGRDDEQIAKDKKTAMNARKQSSNKRSRSTIAKKATRTKAKVTKTSISKRSSRRKDESDEDSFIASDESEVEYEESEDEDDFLEESDESEEELDLPDDESDDGSIESVEQKIPKKRNVSKSRSRPAPSRAARNLKKKAIDLDSSGDELDESPAIAKAKNIKSRSKGTTSRIEGLDTSEDEEDIQKPISNISRKSKSSNIDLDSSDSDDDFFKDKAMKVKKSSKPTTSKFFQKKSLNDDDDAEMTSPTLNFAKKSKKQKQAFFDSDESDDDTSSKPTVAVAKKQASKQVDDLDDTDDEALQEVLALSKAEALSRLEFEKNNASKVIYKDDIESEEEDEDEGDPEPEDDYVDEKEIEAKNVLDAANKLSAKIVSSMMRWFGDTGDSNNSGLIVDGAIALSYLQNQNENNHAEEKKEDGMAEHKKDEDWITNEDMMRVCPNITLKDYQLVGVNWMALLNRSTFVMESAKDSKKKRKGGNGKNVNGVLADEMGLGKTAQTIAFLAWLKYRHTGIIDSDDDEEEPAMSSGDDDDHKPHIIVVPASVLDNWLREFKKFCPTMNVVKYHGSQAARQKIKNELRGYLPKKKGPMKYGNFQKKKLDVVLTTFSYFSSEKSDDRSFLRKFDWNFMVVDEAHCLKNPKGKAYRNLDAFNTDRRLLLTGTPVQNSPKELMSLLCFLMPLFSREASSFDEDDNNDGGARMLEYFVRLEAVGKKKDAAVLQEEAYKKLKQLLAPFVLRRCKDEVLARAIPPKNRQVEWVPFSDDIREIYDSLLSNHLKKKETSSSAFTHLFTQLRKAANHALLLRTRHTSRADIEHLSSKLYEYGYFGRDATCTQDLVKRELQKFSDYDIHCAAAELIAERSFRSGELNKYLLQEEDLFCSPKFSRLRDLLPKLIKDGHRMLIFSQWTRCLDLLGCLMDAMNLRYLRLDGQTTISERQGLIDQYTNDTDIPVFLLSTRAGGMGINLTAADTCILHDLDFNPFNDIQAEDRVHRIGQQKPVTIIKMVTENTVDADIYQMQERKAQMNAAILQTKSSAAKKKAEMDEMKSMLDKAVERMNDNH</sequence>
<dbReference type="InterPro" id="IPR049730">
    <property type="entry name" value="SNF2/RAD54-like_C"/>
</dbReference>
<dbReference type="SMART" id="SM00487">
    <property type="entry name" value="DEXDc"/>
    <property type="match status" value="1"/>
</dbReference>
<feature type="compositionally biased region" description="Basic residues" evidence="2">
    <location>
        <begin position="138"/>
        <end position="148"/>
    </location>
</feature>
<dbReference type="GO" id="GO:0016787">
    <property type="term" value="F:hydrolase activity"/>
    <property type="evidence" value="ECO:0007669"/>
    <property type="project" value="UniProtKB-KW"/>
</dbReference>
<comment type="caution">
    <text evidence="5">The sequence shown here is derived from an EMBL/GenBank/DDBJ whole genome shotgun (WGS) entry which is preliminary data.</text>
</comment>
<feature type="compositionally biased region" description="Low complexity" evidence="2">
    <location>
        <begin position="248"/>
        <end position="258"/>
    </location>
</feature>
<dbReference type="SMART" id="SM00490">
    <property type="entry name" value="HELICc"/>
    <property type="match status" value="1"/>
</dbReference>
<feature type="domain" description="Helicase C-terminal" evidence="4">
    <location>
        <begin position="907"/>
        <end position="1057"/>
    </location>
</feature>
<dbReference type="SUPFAM" id="SSF52540">
    <property type="entry name" value="P-loop containing nucleoside triphosphate hydrolases"/>
    <property type="match status" value="2"/>
</dbReference>
<dbReference type="InterPro" id="IPR000330">
    <property type="entry name" value="SNF2_N"/>
</dbReference>
<evidence type="ECO:0000313" key="6">
    <source>
        <dbReference type="Proteomes" id="UP001054902"/>
    </source>
</evidence>
<feature type="compositionally biased region" description="Acidic residues" evidence="2">
    <location>
        <begin position="355"/>
        <end position="373"/>
    </location>
</feature>
<evidence type="ECO:0000256" key="1">
    <source>
        <dbReference type="ARBA" id="ARBA00022801"/>
    </source>
</evidence>
<dbReference type="PROSITE" id="PS51194">
    <property type="entry name" value="HELICASE_CTER"/>
    <property type="match status" value="1"/>
</dbReference>
<feature type="domain" description="Helicase ATP-binding" evidence="3">
    <location>
        <begin position="498"/>
        <end position="702"/>
    </location>
</feature>
<feature type="compositionally biased region" description="Low complexity" evidence="2">
    <location>
        <begin position="212"/>
        <end position="226"/>
    </location>
</feature>
<dbReference type="InterPro" id="IPR001650">
    <property type="entry name" value="Helicase_C-like"/>
</dbReference>
<name>A0AAD3CT74_9STRA</name>
<dbReference type="Gene3D" id="3.40.50.10810">
    <property type="entry name" value="Tandem AAA-ATPase domain"/>
    <property type="match status" value="1"/>
</dbReference>
<dbReference type="Gene3D" id="3.40.50.300">
    <property type="entry name" value="P-loop containing nucleotide triphosphate hydrolases"/>
    <property type="match status" value="1"/>
</dbReference>
<protein>
    <submittedName>
        <fullName evidence="5">SWI/SNF-related matrix-associated actin-dependent regulator of chromatin subfamily A containing DEAD/H box 1</fullName>
    </submittedName>
</protein>
<dbReference type="Pfam" id="PF00271">
    <property type="entry name" value="Helicase_C"/>
    <property type="match status" value="1"/>
</dbReference>
<feature type="compositionally biased region" description="Acidic residues" evidence="2">
    <location>
        <begin position="83"/>
        <end position="129"/>
    </location>
</feature>
<feature type="region of interest" description="Disordered" evidence="2">
    <location>
        <begin position="1"/>
        <end position="319"/>
    </location>
</feature>
<evidence type="ECO:0000256" key="2">
    <source>
        <dbReference type="SAM" id="MobiDB-lite"/>
    </source>
</evidence>
<dbReference type="CDD" id="cd17919">
    <property type="entry name" value="DEXHc_Snf"/>
    <property type="match status" value="1"/>
</dbReference>